<feature type="compositionally biased region" description="Pro residues" evidence="13">
    <location>
        <begin position="120"/>
        <end position="133"/>
    </location>
</feature>
<sequence>MDRPAPPDPMESVVQSLIAETNWQLSAQAMDDLGGLNNLANLTLDLTQRTHPHFKVCKWKWKSALKRDQFETACSATPQTELSVRDAQVWRAWLQKAQREWYQPQKDAPNTIEAPRSDRPVPPPIVHAPPTAGPPGVRKKATLDQWLTPAGPSGAGATFGLKRGLNPVEDQNRGSSEPKKRNFGLGAFGFDPPANAPPTPFASYDASGAMGRKPKFGLCPAMEADASRASSLHRTATPRLPERVENADTPRPNPFRTASEQLVVNYQRQGRLPQSSTQTGPSSATLMKKSLGVAKPSGYGSFRSPVVSGHETNPTSTPLVSTSNVEKPSSSTEIEVTDERYKNVDPKMVELIENEIMDTGSAIVWEDIAGLDFVKTTVKEIVVFPMLRPDIFKGLRAPPKGLLLFGPPGTGKTLIGKCIASQSNSTFFSISASSLTSKWVGEGEKMVRALFAVASVRQPSVVFIDEIDSLLTQRSDTEHESSRRIKTEFLVQLDGATTQGDERILVVGATNRPQELDEAARRRLVKRLYVPLPEAEARFQIIQRLMVKERHELSREDMMEIVQETDGYSGADMTNLCKDAAMGPIRSLDYSKIESIDTLDVRPIRVIDFRDALRQVKASVSDRDLALYLDWNNKFGSGK</sequence>
<dbReference type="Gene3D" id="1.10.8.60">
    <property type="match status" value="1"/>
</dbReference>
<evidence type="ECO:0000256" key="7">
    <source>
        <dbReference type="ARBA" id="ARBA00022840"/>
    </source>
</evidence>
<dbReference type="OrthoDB" id="10251136at2759"/>
<dbReference type="GO" id="GO:0005524">
    <property type="term" value="F:ATP binding"/>
    <property type="evidence" value="ECO:0007669"/>
    <property type="project" value="UniProtKB-KW"/>
</dbReference>
<dbReference type="PROSITE" id="PS00674">
    <property type="entry name" value="AAA"/>
    <property type="match status" value="1"/>
</dbReference>
<name>A0A553N864_TIGCA</name>
<evidence type="ECO:0000256" key="6">
    <source>
        <dbReference type="ARBA" id="ARBA00022801"/>
    </source>
</evidence>
<dbReference type="Proteomes" id="UP000318571">
    <property type="component" value="Chromosome 8"/>
</dbReference>
<comment type="cofactor">
    <cofactor evidence="1">
        <name>Mg(2+)</name>
        <dbReference type="ChEBI" id="CHEBI:18420"/>
    </cofactor>
</comment>
<evidence type="ECO:0000256" key="5">
    <source>
        <dbReference type="ARBA" id="ARBA00022741"/>
    </source>
</evidence>
<dbReference type="InterPro" id="IPR003959">
    <property type="entry name" value="ATPase_AAA_core"/>
</dbReference>
<evidence type="ECO:0000313" key="16">
    <source>
        <dbReference type="Proteomes" id="UP000318571"/>
    </source>
</evidence>
<dbReference type="InterPro" id="IPR027417">
    <property type="entry name" value="P-loop_NTPase"/>
</dbReference>
<evidence type="ECO:0000256" key="11">
    <source>
        <dbReference type="ARBA" id="ARBA00049360"/>
    </source>
</evidence>
<dbReference type="PANTHER" id="PTHR23074:SF17">
    <property type="entry name" value="FIDGETIN-LIKE PROTEIN 1"/>
    <property type="match status" value="1"/>
</dbReference>
<feature type="region of interest" description="Disordered" evidence="13">
    <location>
        <begin position="102"/>
        <end position="184"/>
    </location>
</feature>
<evidence type="ECO:0000256" key="1">
    <source>
        <dbReference type="ARBA" id="ARBA00001946"/>
    </source>
</evidence>
<dbReference type="Gene3D" id="3.40.50.300">
    <property type="entry name" value="P-loop containing nucleotide triphosphate hydrolases"/>
    <property type="match status" value="1"/>
</dbReference>
<evidence type="ECO:0000313" key="15">
    <source>
        <dbReference type="EMBL" id="TRY61589.1"/>
    </source>
</evidence>
<dbReference type="FunFam" id="1.10.8.60:FF:000022">
    <property type="entry name" value="Fidgetin like 1"/>
    <property type="match status" value="1"/>
</dbReference>
<dbReference type="SUPFAM" id="SSF52540">
    <property type="entry name" value="P-loop containing nucleoside triphosphate hydrolases"/>
    <property type="match status" value="1"/>
</dbReference>
<dbReference type="InterPro" id="IPR047858">
    <property type="entry name" value="FIGNL1_ATPase"/>
</dbReference>
<evidence type="ECO:0000256" key="12">
    <source>
        <dbReference type="RuleBase" id="RU003651"/>
    </source>
</evidence>
<comment type="catalytic activity">
    <reaction evidence="11">
        <text>ATP + H2O = ADP + phosphate + H(+)</text>
        <dbReference type="Rhea" id="RHEA:13065"/>
        <dbReference type="ChEBI" id="CHEBI:15377"/>
        <dbReference type="ChEBI" id="CHEBI:15378"/>
        <dbReference type="ChEBI" id="CHEBI:30616"/>
        <dbReference type="ChEBI" id="CHEBI:43474"/>
        <dbReference type="ChEBI" id="CHEBI:456216"/>
    </reaction>
</comment>
<evidence type="ECO:0000256" key="8">
    <source>
        <dbReference type="ARBA" id="ARBA00022842"/>
    </source>
</evidence>
<keyword evidence="6" id="KW-0378">Hydrolase</keyword>
<protein>
    <recommendedName>
        <fullName evidence="10">Fidgetin-like protein 1</fullName>
    </recommendedName>
</protein>
<keyword evidence="7 12" id="KW-0067">ATP-binding</keyword>
<evidence type="ECO:0000256" key="10">
    <source>
        <dbReference type="ARBA" id="ARBA00035694"/>
    </source>
</evidence>
<dbReference type="GO" id="GO:0005634">
    <property type="term" value="C:nucleus"/>
    <property type="evidence" value="ECO:0007669"/>
    <property type="project" value="UniProtKB-SubCell"/>
</dbReference>
<organism evidence="15 16">
    <name type="scientific">Tigriopus californicus</name>
    <name type="common">Marine copepod</name>
    <dbReference type="NCBI Taxonomy" id="6832"/>
    <lineage>
        <taxon>Eukaryota</taxon>
        <taxon>Metazoa</taxon>
        <taxon>Ecdysozoa</taxon>
        <taxon>Arthropoda</taxon>
        <taxon>Crustacea</taxon>
        <taxon>Multicrustacea</taxon>
        <taxon>Hexanauplia</taxon>
        <taxon>Copepoda</taxon>
        <taxon>Harpacticoida</taxon>
        <taxon>Harpacticidae</taxon>
        <taxon>Tigriopus</taxon>
    </lineage>
</organism>
<comment type="caution">
    <text evidence="15">The sequence shown here is derived from an EMBL/GenBank/DDBJ whole genome shotgun (WGS) entry which is preliminary data.</text>
</comment>
<evidence type="ECO:0000256" key="2">
    <source>
        <dbReference type="ARBA" id="ARBA00004123"/>
    </source>
</evidence>
<evidence type="ECO:0000256" key="13">
    <source>
        <dbReference type="SAM" id="MobiDB-lite"/>
    </source>
</evidence>
<dbReference type="CDD" id="cd19525">
    <property type="entry name" value="RecA-like_Figl-1"/>
    <property type="match status" value="1"/>
</dbReference>
<comment type="similarity">
    <text evidence="3 12">Belongs to the AAA ATPase family.</text>
</comment>
<keyword evidence="4" id="KW-0479">Metal-binding</keyword>
<dbReference type="InterPro" id="IPR015415">
    <property type="entry name" value="Spast_Vps4_C"/>
</dbReference>
<keyword evidence="5 12" id="KW-0547">Nucleotide-binding</keyword>
<dbReference type="InterPro" id="IPR003960">
    <property type="entry name" value="ATPase_AAA_CS"/>
</dbReference>
<reference evidence="15 16" key="1">
    <citation type="journal article" date="2018" name="Nat. Ecol. Evol.">
        <title>Genomic signatures of mitonuclear coevolution across populations of Tigriopus californicus.</title>
        <authorList>
            <person name="Barreto F.S."/>
            <person name="Watson E.T."/>
            <person name="Lima T.G."/>
            <person name="Willett C.S."/>
            <person name="Edmands S."/>
            <person name="Li W."/>
            <person name="Burton R.S."/>
        </authorList>
    </citation>
    <scope>NUCLEOTIDE SEQUENCE [LARGE SCALE GENOMIC DNA]</scope>
    <source>
        <strain evidence="15 16">San Diego</strain>
    </source>
</reference>
<feature type="domain" description="AAA+ ATPase" evidence="14">
    <location>
        <begin position="398"/>
        <end position="534"/>
    </location>
</feature>
<dbReference type="InterPro" id="IPR041569">
    <property type="entry name" value="AAA_lid_3"/>
</dbReference>
<dbReference type="GO" id="GO:0046872">
    <property type="term" value="F:metal ion binding"/>
    <property type="evidence" value="ECO:0007669"/>
    <property type="project" value="UniProtKB-KW"/>
</dbReference>
<dbReference type="STRING" id="6832.A0A553N864"/>
<keyword evidence="9" id="KW-0539">Nucleus</keyword>
<keyword evidence="8" id="KW-0460">Magnesium</keyword>
<dbReference type="EMBL" id="VCGU01000459">
    <property type="protein sequence ID" value="TRY61589.1"/>
    <property type="molecule type" value="Genomic_DNA"/>
</dbReference>
<dbReference type="PANTHER" id="PTHR23074">
    <property type="entry name" value="AAA DOMAIN-CONTAINING"/>
    <property type="match status" value="1"/>
</dbReference>
<dbReference type="GO" id="GO:0008568">
    <property type="term" value="F:microtubule severing ATPase activity"/>
    <property type="evidence" value="ECO:0007669"/>
    <property type="project" value="UniProtKB-ARBA"/>
</dbReference>
<evidence type="ECO:0000256" key="9">
    <source>
        <dbReference type="ARBA" id="ARBA00023242"/>
    </source>
</evidence>
<dbReference type="FunFam" id="3.40.50.300:FF:000093">
    <property type="entry name" value="Fidgetin-like 1"/>
    <property type="match status" value="1"/>
</dbReference>
<dbReference type="GO" id="GO:0051013">
    <property type="term" value="P:microtubule severing"/>
    <property type="evidence" value="ECO:0007669"/>
    <property type="project" value="UniProtKB-ARBA"/>
</dbReference>
<evidence type="ECO:0000256" key="4">
    <source>
        <dbReference type="ARBA" id="ARBA00022723"/>
    </source>
</evidence>
<dbReference type="SMART" id="SM00382">
    <property type="entry name" value="AAA"/>
    <property type="match status" value="1"/>
</dbReference>
<dbReference type="Pfam" id="PF17862">
    <property type="entry name" value="AAA_lid_3"/>
    <property type="match status" value="1"/>
</dbReference>
<comment type="subcellular location">
    <subcellularLocation>
        <location evidence="2">Nucleus</location>
    </subcellularLocation>
</comment>
<feature type="region of interest" description="Disordered" evidence="13">
    <location>
        <begin position="227"/>
        <end position="255"/>
    </location>
</feature>
<feature type="compositionally biased region" description="Polar residues" evidence="13">
    <location>
        <begin position="310"/>
        <end position="334"/>
    </location>
</feature>
<feature type="compositionally biased region" description="Basic and acidic residues" evidence="13">
    <location>
        <begin position="170"/>
        <end position="180"/>
    </location>
</feature>
<accession>A0A553N864</accession>
<feature type="region of interest" description="Disordered" evidence="13">
    <location>
        <begin position="304"/>
        <end position="335"/>
    </location>
</feature>
<dbReference type="InterPro" id="IPR003593">
    <property type="entry name" value="AAA+_ATPase"/>
</dbReference>
<dbReference type="GO" id="GO:0005813">
    <property type="term" value="C:centrosome"/>
    <property type="evidence" value="ECO:0007669"/>
    <property type="project" value="UniProtKB-ARBA"/>
</dbReference>
<gene>
    <name evidence="15" type="ORF">TCAL_10276</name>
</gene>
<dbReference type="GO" id="GO:0000070">
    <property type="term" value="P:mitotic sister chromatid segregation"/>
    <property type="evidence" value="ECO:0007669"/>
    <property type="project" value="UniProtKB-ARBA"/>
</dbReference>
<dbReference type="InterPro" id="IPR050304">
    <property type="entry name" value="MT-severing_AAA_ATPase"/>
</dbReference>
<dbReference type="Pfam" id="PF09336">
    <property type="entry name" value="Vps4_C"/>
    <property type="match status" value="1"/>
</dbReference>
<dbReference type="GO" id="GO:0016887">
    <property type="term" value="F:ATP hydrolysis activity"/>
    <property type="evidence" value="ECO:0007669"/>
    <property type="project" value="InterPro"/>
</dbReference>
<keyword evidence="16" id="KW-1185">Reference proteome</keyword>
<dbReference type="GO" id="GO:0031114">
    <property type="term" value="P:regulation of microtubule depolymerization"/>
    <property type="evidence" value="ECO:0007669"/>
    <property type="project" value="UniProtKB-ARBA"/>
</dbReference>
<evidence type="ECO:0000259" key="14">
    <source>
        <dbReference type="SMART" id="SM00382"/>
    </source>
</evidence>
<evidence type="ECO:0000256" key="3">
    <source>
        <dbReference type="ARBA" id="ARBA00006914"/>
    </source>
</evidence>
<proteinExistence type="inferred from homology"/>
<dbReference type="Pfam" id="PF00004">
    <property type="entry name" value="AAA"/>
    <property type="match status" value="1"/>
</dbReference>
<dbReference type="AlphaFoldDB" id="A0A553N864"/>